<comment type="similarity">
    <text evidence="1">Belongs to the peptidase C14A family.</text>
</comment>
<proteinExistence type="inferred from homology"/>
<name>A0A9E8A3V4_9HYPH</name>
<feature type="domain" description="Caspase family p20" evidence="3">
    <location>
        <begin position="38"/>
        <end position="167"/>
    </location>
</feature>
<gene>
    <name evidence="4" type="ORF">NWE54_26130</name>
</gene>
<dbReference type="InterPro" id="IPR011600">
    <property type="entry name" value="Pept_C14_caspase"/>
</dbReference>
<reference evidence="4" key="1">
    <citation type="submission" date="2022-08" db="EMBL/GenBank/DDBJ databases">
        <title>Complete Genome Sequences of 2 Bosea sp. soil isolates.</title>
        <authorList>
            <person name="Alvarez Arevalo M."/>
            <person name="Sterndorff E.B."/>
            <person name="Faurdal D."/>
            <person name="Joergensen T.S."/>
            <person name="Weber T."/>
        </authorList>
    </citation>
    <scope>NUCLEOTIDE SEQUENCE</scope>
    <source>
        <strain evidence="4">NBC_00436</strain>
    </source>
</reference>
<dbReference type="GO" id="GO:0006508">
    <property type="term" value="P:proteolysis"/>
    <property type="evidence" value="ECO:0007669"/>
    <property type="project" value="InterPro"/>
</dbReference>
<evidence type="ECO:0000313" key="4">
    <source>
        <dbReference type="EMBL" id="UZF87185.1"/>
    </source>
</evidence>
<dbReference type="AlphaFoldDB" id="A0A9E8A3V4"/>
<dbReference type="EMBL" id="CP102774">
    <property type="protein sequence ID" value="UZF87185.1"/>
    <property type="molecule type" value="Genomic_DNA"/>
</dbReference>
<feature type="domain" description="Caspase family p10" evidence="2">
    <location>
        <begin position="182"/>
        <end position="264"/>
    </location>
</feature>
<dbReference type="Gene3D" id="3.40.50.1460">
    <property type="match status" value="1"/>
</dbReference>
<dbReference type="Pfam" id="PF00656">
    <property type="entry name" value="Peptidase_C14"/>
    <property type="match status" value="1"/>
</dbReference>
<evidence type="ECO:0000256" key="1">
    <source>
        <dbReference type="ARBA" id="ARBA00010134"/>
    </source>
</evidence>
<sequence>MSVCSRRRDGWLPRLRSGLAVLAVLIVALAAASSARAEKRVALVMGLSAYQGLHELKNPRNDAADISEALKQQGFEVLFGEDLGLSAMRDLIRKFTTLSRDADVSLFYYAGHGFQIDSQNYLVPVDAQVRDPVSVKQSTLSLQSVLSGLENQRGIHLIFLDACRNNPMPKAAAGAGEIFRDGLARVGNAANFLLAFATQPDNVAYDGAGRNSPFATALLSHIATRGQDIASMMIKVRRDVIAATGGQQIPWENSSLIRQFAFRPGDPETASPEVQLWQLGAGLRDPALLRLYIERFPSGAHVNEARSYLDPTKLASLDAGAARNSPATDTKEDDALWDVALKIRTRPLVDFYLRRYPTGKHIDAAQKLLTALPDSSNAAPEPQCERLATHPRDVTANLEGVPLEELVRNVDRAVDACRQAAAAHPEMPNYTALLARALWAGNRRGEALRLYREAAGRGNLRAMVSLGLILEAGDGVPKDVSGAYALYERAAMAGSPDGAINLAIALMQGTALPRNVPRAIELLTTASQQGSAIAAFNLGVLAEQSVSGTPAQALGYFRKAIELGDVRGYRAAAVLLDEGRGTPKDPASAAEFLLRAVAADSGDAIEELTKSSKNWSADTIRAVQQRLQQAGYYQGSLDGRNGPKLRPSLQRWRSGGIFLKNG</sequence>
<dbReference type="SUPFAM" id="SSF81901">
    <property type="entry name" value="HCP-like"/>
    <property type="match status" value="1"/>
</dbReference>
<dbReference type="SMART" id="SM00115">
    <property type="entry name" value="CASc"/>
    <property type="match status" value="1"/>
</dbReference>
<dbReference type="SMART" id="SM00671">
    <property type="entry name" value="SEL1"/>
    <property type="match status" value="4"/>
</dbReference>
<dbReference type="PANTHER" id="PTHR22576:SF37">
    <property type="entry name" value="MUCOSA-ASSOCIATED LYMPHOID TISSUE LYMPHOMA TRANSLOCATION PROTEIN 1"/>
    <property type="match status" value="1"/>
</dbReference>
<dbReference type="GO" id="GO:0004197">
    <property type="term" value="F:cysteine-type endopeptidase activity"/>
    <property type="evidence" value="ECO:0007669"/>
    <property type="project" value="InterPro"/>
</dbReference>
<accession>A0A9E8A3V4</accession>
<dbReference type="PROSITE" id="PS50207">
    <property type="entry name" value="CASPASE_P10"/>
    <property type="match status" value="1"/>
</dbReference>
<dbReference type="InterPro" id="IPR001309">
    <property type="entry name" value="Pept_C14_p20"/>
</dbReference>
<dbReference type="InterPro" id="IPR006597">
    <property type="entry name" value="Sel1-like"/>
</dbReference>
<dbReference type="InterPro" id="IPR011990">
    <property type="entry name" value="TPR-like_helical_dom_sf"/>
</dbReference>
<dbReference type="Gene3D" id="1.25.40.10">
    <property type="entry name" value="Tetratricopeptide repeat domain"/>
    <property type="match status" value="1"/>
</dbReference>
<dbReference type="PROSITE" id="PS50208">
    <property type="entry name" value="CASPASE_P20"/>
    <property type="match status" value="1"/>
</dbReference>
<dbReference type="Pfam" id="PF08238">
    <property type="entry name" value="Sel1"/>
    <property type="match status" value="4"/>
</dbReference>
<dbReference type="InterPro" id="IPR015917">
    <property type="entry name" value="Pept_C14A"/>
</dbReference>
<dbReference type="InterPro" id="IPR052039">
    <property type="entry name" value="Caspase-related_regulators"/>
</dbReference>
<dbReference type="InterPro" id="IPR029030">
    <property type="entry name" value="Caspase-like_dom_sf"/>
</dbReference>
<dbReference type="SUPFAM" id="SSF52129">
    <property type="entry name" value="Caspase-like"/>
    <property type="match status" value="1"/>
</dbReference>
<dbReference type="PANTHER" id="PTHR22576">
    <property type="entry name" value="MUCOSA ASSOCIATED LYMPHOID TISSUE LYMPHOMA TRANSLOCATION PROTEIN 1/PARACASPASE"/>
    <property type="match status" value="1"/>
</dbReference>
<evidence type="ECO:0000259" key="3">
    <source>
        <dbReference type="PROSITE" id="PS50208"/>
    </source>
</evidence>
<dbReference type="InterPro" id="IPR002138">
    <property type="entry name" value="Pept_C14_p10"/>
</dbReference>
<evidence type="ECO:0000259" key="2">
    <source>
        <dbReference type="PROSITE" id="PS50207"/>
    </source>
</evidence>
<protein>
    <submittedName>
        <fullName evidence="4">Caspase family protein</fullName>
    </submittedName>
</protein>
<organism evidence="4">
    <name type="scientific">Bosea sp. NBC_00436</name>
    <dbReference type="NCBI Taxonomy" id="2969620"/>
    <lineage>
        <taxon>Bacteria</taxon>
        <taxon>Pseudomonadati</taxon>
        <taxon>Pseudomonadota</taxon>
        <taxon>Alphaproteobacteria</taxon>
        <taxon>Hyphomicrobiales</taxon>
        <taxon>Boseaceae</taxon>
        <taxon>Bosea</taxon>
    </lineage>
</organism>